<comment type="similarity">
    <text evidence="8">Belongs to the binding-protein-dependent transport system permease family. LivHM subfamily.</text>
</comment>
<evidence type="ECO:0000256" key="1">
    <source>
        <dbReference type="ARBA" id="ARBA00004651"/>
    </source>
</evidence>
<keyword evidence="4 9" id="KW-0812">Transmembrane</keyword>
<evidence type="ECO:0000313" key="10">
    <source>
        <dbReference type="EMBL" id="NVI46073.1"/>
    </source>
</evidence>
<dbReference type="GO" id="GO:0005886">
    <property type="term" value="C:plasma membrane"/>
    <property type="evidence" value="ECO:0007669"/>
    <property type="project" value="UniProtKB-SubCell"/>
</dbReference>
<dbReference type="InterPro" id="IPR001851">
    <property type="entry name" value="ABC_transp_permease"/>
</dbReference>
<evidence type="ECO:0000256" key="8">
    <source>
        <dbReference type="ARBA" id="ARBA00037998"/>
    </source>
</evidence>
<comment type="caution">
    <text evidence="10">The sequence shown here is derived from an EMBL/GenBank/DDBJ whole genome shotgun (WGS) entry which is preliminary data.</text>
</comment>
<dbReference type="InterPro" id="IPR052157">
    <property type="entry name" value="BCAA_transport_permease"/>
</dbReference>
<keyword evidence="6 9" id="KW-1133">Transmembrane helix</keyword>
<organism evidence="10">
    <name type="scientific">Bradyrhizobium septentrionale</name>
    <dbReference type="NCBI Taxonomy" id="1404411"/>
    <lineage>
        <taxon>Bacteria</taxon>
        <taxon>Pseudomonadati</taxon>
        <taxon>Pseudomonadota</taxon>
        <taxon>Alphaproteobacteria</taxon>
        <taxon>Hyphomicrobiales</taxon>
        <taxon>Nitrobacteraceae</taxon>
        <taxon>Bradyrhizobium</taxon>
    </lineage>
</organism>
<protein>
    <submittedName>
        <fullName evidence="10">Branched-chain amino acid ABC transporter permease</fullName>
    </submittedName>
</protein>
<evidence type="ECO:0000256" key="9">
    <source>
        <dbReference type="SAM" id="Phobius"/>
    </source>
</evidence>
<feature type="transmembrane region" description="Helical" evidence="9">
    <location>
        <begin position="65"/>
        <end position="87"/>
    </location>
</feature>
<keyword evidence="2" id="KW-0813">Transport</keyword>
<evidence type="ECO:0000256" key="7">
    <source>
        <dbReference type="ARBA" id="ARBA00023136"/>
    </source>
</evidence>
<reference evidence="10" key="1">
    <citation type="submission" date="2020-06" db="EMBL/GenBank/DDBJ databases">
        <title>Whole Genome Sequence of Bradyrhizobium sp. Strain 1S1.</title>
        <authorList>
            <person name="Bromfield E.S.P."/>
            <person name="Cloutier S."/>
        </authorList>
    </citation>
    <scope>NUCLEOTIDE SEQUENCE [LARGE SCALE GENOMIC DNA]</scope>
    <source>
        <strain evidence="10">1S1</strain>
    </source>
</reference>
<dbReference type="RefSeq" id="WP_166205450.1">
    <property type="nucleotide sequence ID" value="NZ_CP088285.1"/>
</dbReference>
<evidence type="ECO:0000256" key="6">
    <source>
        <dbReference type="ARBA" id="ARBA00022989"/>
    </source>
</evidence>
<feature type="transmembrane region" description="Helical" evidence="9">
    <location>
        <begin position="139"/>
        <end position="162"/>
    </location>
</feature>
<dbReference type="GO" id="GO:0022857">
    <property type="term" value="F:transmembrane transporter activity"/>
    <property type="evidence" value="ECO:0007669"/>
    <property type="project" value="InterPro"/>
</dbReference>
<comment type="subcellular location">
    <subcellularLocation>
        <location evidence="1">Cell membrane</location>
        <topology evidence="1">Multi-pass membrane protein</topology>
    </subcellularLocation>
</comment>
<sequence>MEIIGPVIVAGITTGALYALATLGLSLVWGSLGMLNMAHGTLLTLGGYAAFTAASQLGLPVPLAVLAAAAVGGAIGALIFMLVAYPLSRRSPETFETTIMIATFGVALTLENTVLRLYGGQPLGQPLSVGGSINLGGFVLPWQNLVIIVSAIALMGATALFLTRTRAGRAIRATAQNPDAAKLTGVPVARVYLQVLILSGMLAGVCGVLVSSITQLSPSLGADPMLKAFIMCVVAGLGNLPGAIITSFGLAIVEALVQFLAGARWGFPALLAIVILVLIRRPGGLFGRVEVRRL</sequence>
<proteinExistence type="inferred from homology"/>
<name>A0A973W1W7_9BRAD</name>
<dbReference type="EMBL" id="JAAOLE020000001">
    <property type="protein sequence ID" value="NVI46073.1"/>
    <property type="molecule type" value="Genomic_DNA"/>
</dbReference>
<keyword evidence="3" id="KW-1003">Cell membrane</keyword>
<feature type="transmembrane region" description="Helical" evidence="9">
    <location>
        <begin position="6"/>
        <end position="29"/>
    </location>
</feature>
<evidence type="ECO:0000256" key="4">
    <source>
        <dbReference type="ARBA" id="ARBA00022692"/>
    </source>
</evidence>
<feature type="transmembrane region" description="Helical" evidence="9">
    <location>
        <begin position="265"/>
        <end position="283"/>
    </location>
</feature>
<feature type="transmembrane region" description="Helical" evidence="9">
    <location>
        <begin position="191"/>
        <end position="216"/>
    </location>
</feature>
<dbReference type="AlphaFoldDB" id="A0A973W1W7"/>
<keyword evidence="5" id="KW-0029">Amino-acid transport</keyword>
<gene>
    <name evidence="10" type="ORF">HAP48_024545</name>
</gene>
<dbReference type="Pfam" id="PF02653">
    <property type="entry name" value="BPD_transp_2"/>
    <property type="match status" value="1"/>
</dbReference>
<dbReference type="GO" id="GO:0006865">
    <property type="term" value="P:amino acid transport"/>
    <property type="evidence" value="ECO:0007669"/>
    <property type="project" value="UniProtKB-KW"/>
</dbReference>
<feature type="transmembrane region" description="Helical" evidence="9">
    <location>
        <begin position="99"/>
        <end position="119"/>
    </location>
</feature>
<accession>A0A973W1W7</accession>
<dbReference type="PANTHER" id="PTHR11795">
    <property type="entry name" value="BRANCHED-CHAIN AMINO ACID TRANSPORT SYSTEM PERMEASE PROTEIN LIVH"/>
    <property type="match status" value="1"/>
</dbReference>
<dbReference type="PANTHER" id="PTHR11795:SF445">
    <property type="entry name" value="AMINO ACID ABC TRANSPORTER PERMEASE PROTEIN"/>
    <property type="match status" value="1"/>
</dbReference>
<evidence type="ECO:0000256" key="3">
    <source>
        <dbReference type="ARBA" id="ARBA00022475"/>
    </source>
</evidence>
<dbReference type="CDD" id="cd06582">
    <property type="entry name" value="TM_PBP1_LivH_like"/>
    <property type="match status" value="1"/>
</dbReference>
<keyword evidence="7 9" id="KW-0472">Membrane</keyword>
<feature type="transmembrane region" description="Helical" evidence="9">
    <location>
        <begin position="228"/>
        <end position="253"/>
    </location>
</feature>
<evidence type="ECO:0000256" key="2">
    <source>
        <dbReference type="ARBA" id="ARBA00022448"/>
    </source>
</evidence>
<evidence type="ECO:0000256" key="5">
    <source>
        <dbReference type="ARBA" id="ARBA00022970"/>
    </source>
</evidence>